<reference evidence="2" key="1">
    <citation type="journal article" date="2014" name="Int. J. Syst. Evol. Microbiol.">
        <title>Complete genome sequence of Corynebacterium casei LMG S-19264T (=DSM 44701T), isolated from a smear-ripened cheese.</title>
        <authorList>
            <consortium name="US DOE Joint Genome Institute (JGI-PGF)"/>
            <person name="Walter F."/>
            <person name="Albersmeier A."/>
            <person name="Kalinowski J."/>
            <person name="Ruckert C."/>
        </authorList>
    </citation>
    <scope>NUCLEOTIDE SEQUENCE</scope>
    <source>
        <strain evidence="2">JCM 3090</strain>
    </source>
</reference>
<gene>
    <name evidence="2" type="ORF">GCM10010123_37630</name>
</gene>
<organism evidence="2 3">
    <name type="scientific">Pilimelia anulata</name>
    <dbReference type="NCBI Taxonomy" id="53371"/>
    <lineage>
        <taxon>Bacteria</taxon>
        <taxon>Bacillati</taxon>
        <taxon>Actinomycetota</taxon>
        <taxon>Actinomycetes</taxon>
        <taxon>Micromonosporales</taxon>
        <taxon>Micromonosporaceae</taxon>
        <taxon>Pilimelia</taxon>
    </lineage>
</organism>
<dbReference type="RefSeq" id="WP_189171508.1">
    <property type="nucleotide sequence ID" value="NZ_BMQB01000009.1"/>
</dbReference>
<evidence type="ECO:0008006" key="4">
    <source>
        <dbReference type="Google" id="ProtNLM"/>
    </source>
</evidence>
<dbReference type="Gene3D" id="2.60.40.10">
    <property type="entry name" value="Immunoglobulins"/>
    <property type="match status" value="1"/>
</dbReference>
<proteinExistence type="predicted"/>
<protein>
    <recommendedName>
        <fullName evidence="4">Fibronectin type-III domain-containing protein</fullName>
    </recommendedName>
</protein>
<feature type="compositionally biased region" description="Low complexity" evidence="1">
    <location>
        <begin position="75"/>
        <end position="86"/>
    </location>
</feature>
<dbReference type="PROSITE" id="PS51318">
    <property type="entry name" value="TAT"/>
    <property type="match status" value="1"/>
</dbReference>
<dbReference type="InterPro" id="IPR006311">
    <property type="entry name" value="TAT_signal"/>
</dbReference>
<sequence>MGSRRRVLSIVGSVLLIAVVGSCLAVVPAAGAAFRGTTANPVSALDVGSVAPPTSFAYNRACTVSHPGTTPAVRGSGSTSNSNTSSLAISTPSTASGDYLVAAVYAQKSSPPTITPPSGWTALYSQTAGTNVRVGVYYRESPGSSPSSYTFSLSSSAEMEIVMGSYSNTNSVDASNVVSTTGSTGQIPSVTPSAGPTRLVGFIGTAAASAGTPSGMTQRSSGSSLYLFDQSIAGTGATGTKNSSLSGSAATVGVAVLLTAATIDPDVDFSWTATVTTSATGYEITRTVGSTTGISGRTTTSWTDTTTSANTAYTYSISSVRGSWRSTSPSVNVPAC</sequence>
<name>A0A8J3BCJ9_9ACTN</name>
<reference evidence="2" key="2">
    <citation type="submission" date="2020-09" db="EMBL/GenBank/DDBJ databases">
        <authorList>
            <person name="Sun Q."/>
            <person name="Ohkuma M."/>
        </authorList>
    </citation>
    <scope>NUCLEOTIDE SEQUENCE</scope>
    <source>
        <strain evidence="2">JCM 3090</strain>
    </source>
</reference>
<evidence type="ECO:0000313" key="3">
    <source>
        <dbReference type="Proteomes" id="UP000649739"/>
    </source>
</evidence>
<keyword evidence="3" id="KW-1185">Reference proteome</keyword>
<dbReference type="PROSITE" id="PS51257">
    <property type="entry name" value="PROKAR_LIPOPROTEIN"/>
    <property type="match status" value="1"/>
</dbReference>
<dbReference type="InterPro" id="IPR013783">
    <property type="entry name" value="Ig-like_fold"/>
</dbReference>
<evidence type="ECO:0000313" key="2">
    <source>
        <dbReference type="EMBL" id="GGK04167.1"/>
    </source>
</evidence>
<dbReference type="GO" id="GO:0005975">
    <property type="term" value="P:carbohydrate metabolic process"/>
    <property type="evidence" value="ECO:0007669"/>
    <property type="project" value="UniProtKB-ARBA"/>
</dbReference>
<dbReference type="AlphaFoldDB" id="A0A8J3BCJ9"/>
<dbReference type="Proteomes" id="UP000649739">
    <property type="component" value="Unassembled WGS sequence"/>
</dbReference>
<comment type="caution">
    <text evidence="2">The sequence shown here is derived from an EMBL/GenBank/DDBJ whole genome shotgun (WGS) entry which is preliminary data.</text>
</comment>
<dbReference type="EMBL" id="BMQB01000009">
    <property type="protein sequence ID" value="GGK04167.1"/>
    <property type="molecule type" value="Genomic_DNA"/>
</dbReference>
<feature type="region of interest" description="Disordered" evidence="1">
    <location>
        <begin position="69"/>
        <end position="88"/>
    </location>
</feature>
<accession>A0A8J3BCJ9</accession>
<evidence type="ECO:0000256" key="1">
    <source>
        <dbReference type="SAM" id="MobiDB-lite"/>
    </source>
</evidence>